<protein>
    <submittedName>
        <fullName evidence="1">Uncharacterized protein</fullName>
    </submittedName>
</protein>
<dbReference type="RefSeq" id="WP_036624629.1">
    <property type="nucleotide sequence ID" value="NZ_JAKOBR010000034.1"/>
</dbReference>
<evidence type="ECO:0000313" key="2">
    <source>
        <dbReference type="Proteomes" id="UP000029278"/>
    </source>
</evidence>
<dbReference type="PATRIC" id="fig|44252.3.peg.6236"/>
<reference evidence="1 2" key="1">
    <citation type="submission" date="2014-04" db="EMBL/GenBank/DDBJ databases">
        <authorList>
            <person name="Bishop-Lilly K.A."/>
            <person name="Broomall S.M."/>
            <person name="Chain P.S."/>
            <person name="Chertkov O."/>
            <person name="Coyne S.R."/>
            <person name="Daligault H.E."/>
            <person name="Davenport K.W."/>
            <person name="Erkkila T."/>
            <person name="Frey K.G."/>
            <person name="Gibbons H.S."/>
            <person name="Gu W."/>
            <person name="Jaissle J."/>
            <person name="Johnson S.L."/>
            <person name="Koroleva G.I."/>
            <person name="Ladner J.T."/>
            <person name="Lo C.-C."/>
            <person name="Minogue T.D."/>
            <person name="Munk C."/>
            <person name="Palacios G.F."/>
            <person name="Redden C.L."/>
            <person name="Rosenzweig C.N."/>
            <person name="Scholz M.B."/>
            <person name="Teshima H."/>
            <person name="Xu Y."/>
        </authorList>
    </citation>
    <scope>NUCLEOTIDE SEQUENCE [LARGE SCALE GENOMIC DNA]</scope>
    <source>
        <strain evidence="1 2">8244</strain>
    </source>
</reference>
<gene>
    <name evidence="1" type="ORF">DJ90_2931</name>
</gene>
<dbReference type="EMBL" id="JMQA01000053">
    <property type="protein sequence ID" value="KFM93136.1"/>
    <property type="molecule type" value="Genomic_DNA"/>
</dbReference>
<evidence type="ECO:0000313" key="1">
    <source>
        <dbReference type="EMBL" id="KFM93136.1"/>
    </source>
</evidence>
<comment type="caution">
    <text evidence="1">The sequence shown here is derived from an EMBL/GenBank/DDBJ whole genome shotgun (WGS) entry which is preliminary data.</text>
</comment>
<proteinExistence type="predicted"/>
<dbReference type="HOGENOM" id="CLU_2651031_0_0_9"/>
<sequence>MNPSDEKRTEILQNFERALPNIWEQARKETEDLMEPDNSLQERLKKANQEIDKHLPDLWKRAEHNLKEMEKEYYKK</sequence>
<dbReference type="AlphaFoldDB" id="A0A090Y4N4"/>
<accession>A0A090Y4N4</accession>
<dbReference type="GeneID" id="77008622"/>
<name>A0A090Y4N4_PAEMA</name>
<organism evidence="1 2">
    <name type="scientific">Paenibacillus macerans</name>
    <name type="common">Bacillus macerans</name>
    <dbReference type="NCBI Taxonomy" id="44252"/>
    <lineage>
        <taxon>Bacteria</taxon>
        <taxon>Bacillati</taxon>
        <taxon>Bacillota</taxon>
        <taxon>Bacilli</taxon>
        <taxon>Bacillales</taxon>
        <taxon>Paenibacillaceae</taxon>
        <taxon>Paenibacillus</taxon>
    </lineage>
</organism>
<dbReference type="Proteomes" id="UP000029278">
    <property type="component" value="Unassembled WGS sequence"/>
</dbReference>
<keyword evidence="2" id="KW-1185">Reference proteome</keyword>